<dbReference type="InterPro" id="IPR011765">
    <property type="entry name" value="Pept_M16_N"/>
</dbReference>
<dbReference type="AlphaFoldDB" id="A0A9W6LJL1"/>
<dbReference type="InterPro" id="IPR050361">
    <property type="entry name" value="MPP/UQCRC_Complex"/>
</dbReference>
<feature type="domain" description="Peptidase M16 N-terminal" evidence="4">
    <location>
        <begin position="22"/>
        <end position="157"/>
    </location>
</feature>
<keyword evidence="7" id="KW-1185">Reference proteome</keyword>
<evidence type="ECO:0000256" key="3">
    <source>
        <dbReference type="RuleBase" id="RU004447"/>
    </source>
</evidence>
<dbReference type="EMBL" id="BSDX01000001">
    <property type="protein sequence ID" value="GLI52802.1"/>
    <property type="molecule type" value="Genomic_DNA"/>
</dbReference>
<evidence type="ECO:0000313" key="6">
    <source>
        <dbReference type="EMBL" id="GLI52802.1"/>
    </source>
</evidence>
<dbReference type="PROSITE" id="PS00143">
    <property type="entry name" value="INSULINASE"/>
    <property type="match status" value="1"/>
</dbReference>
<dbReference type="InterPro" id="IPR011249">
    <property type="entry name" value="Metalloenz_LuxS/M16"/>
</dbReference>
<dbReference type="InterPro" id="IPR007863">
    <property type="entry name" value="Peptidase_M16_C"/>
</dbReference>
<sequence length="411" mass="47215">MIKKTYLSSNVPVIMNKMNYYRSFVLGIWIKHGARHESSSKNGLSHFIEHLFFQGTSKRNARDISFEIDSMGGDINAFTSREFTALYIKVLDSSICKAIELIGDIYSNPLFPEQEIEKERSVILDEIRTINDTPDELIHDLFMENSFPDGLGQPILGKESTVSEITRKDIIDCYNNFYGINNCIISCAGNFEEKKLIECLEKNITAKTSDKSPVINNPNFSSCLKVHEKDLNEIHLCIGFDTFPFKSPYRHALTLLNCIIGGSVSSRLFQEIREKQGWVYNIYSFTSFYYDAGVFGIYTACDRKKINKIIETIFKILKQIPENLKKEEMDRAKTQVISQILFSSESPSSIMHNLAYQELYLEESYSIEQQIKQIETVSFKELKNIASILKEKNFSITILGPISEKEIYIEK</sequence>
<reference evidence="6" key="1">
    <citation type="submission" date="2022-12" db="EMBL/GenBank/DDBJ databases">
        <title>Reference genome sequencing for broad-spectrum identification of bacterial and archaeal isolates by mass spectrometry.</title>
        <authorList>
            <person name="Sekiguchi Y."/>
            <person name="Tourlousse D.M."/>
        </authorList>
    </citation>
    <scope>NUCLEOTIDE SEQUENCE</scope>
    <source>
        <strain evidence="6">TSL-P1</strain>
    </source>
</reference>
<comment type="similarity">
    <text evidence="2 3">Belongs to the peptidase M16 family.</text>
</comment>
<feature type="domain" description="Peptidase M16 C-terminal" evidence="5">
    <location>
        <begin position="165"/>
        <end position="335"/>
    </location>
</feature>
<gene>
    <name evidence="6" type="ORF">TISLANDTSLP1_04950</name>
</gene>
<dbReference type="Pfam" id="PF05193">
    <property type="entry name" value="Peptidase_M16_C"/>
    <property type="match status" value="1"/>
</dbReference>
<dbReference type="SUPFAM" id="SSF63411">
    <property type="entry name" value="LuxS/MPP-like metallohydrolase"/>
    <property type="match status" value="2"/>
</dbReference>
<evidence type="ECO:0000256" key="2">
    <source>
        <dbReference type="ARBA" id="ARBA00007261"/>
    </source>
</evidence>
<evidence type="ECO:0000259" key="5">
    <source>
        <dbReference type="Pfam" id="PF05193"/>
    </source>
</evidence>
<organism evidence="6 7">
    <name type="scientific">Thermodesulfovibrio yellowstonii</name>
    <dbReference type="NCBI Taxonomy" id="28262"/>
    <lineage>
        <taxon>Bacteria</taxon>
        <taxon>Pseudomonadati</taxon>
        <taxon>Nitrospirota</taxon>
        <taxon>Thermodesulfovibrionia</taxon>
        <taxon>Thermodesulfovibrionales</taxon>
        <taxon>Thermodesulfovibrionaceae</taxon>
        <taxon>Thermodesulfovibrio</taxon>
    </lineage>
</organism>
<comment type="caution">
    <text evidence="6">The sequence shown here is derived from an EMBL/GenBank/DDBJ whole genome shotgun (WGS) entry which is preliminary data.</text>
</comment>
<name>A0A9W6LJL1_9BACT</name>
<protein>
    <submittedName>
        <fullName evidence="6">Peptidase M16</fullName>
    </submittedName>
</protein>
<dbReference type="PANTHER" id="PTHR11851:SF49">
    <property type="entry name" value="MITOCHONDRIAL-PROCESSING PEPTIDASE SUBUNIT ALPHA"/>
    <property type="match status" value="1"/>
</dbReference>
<accession>A0A9W6LJL1</accession>
<dbReference type="InterPro" id="IPR001431">
    <property type="entry name" value="Pept_M16_Zn_BS"/>
</dbReference>
<comment type="cofactor">
    <cofactor evidence="1">
        <name>Zn(2+)</name>
        <dbReference type="ChEBI" id="CHEBI:29105"/>
    </cofactor>
</comment>
<dbReference type="PANTHER" id="PTHR11851">
    <property type="entry name" value="METALLOPROTEASE"/>
    <property type="match status" value="1"/>
</dbReference>
<evidence type="ECO:0000259" key="4">
    <source>
        <dbReference type="Pfam" id="PF00675"/>
    </source>
</evidence>
<dbReference type="GO" id="GO:0004222">
    <property type="term" value="F:metalloendopeptidase activity"/>
    <property type="evidence" value="ECO:0007669"/>
    <property type="project" value="InterPro"/>
</dbReference>
<dbReference type="Pfam" id="PF00675">
    <property type="entry name" value="Peptidase_M16"/>
    <property type="match status" value="1"/>
</dbReference>
<dbReference type="Gene3D" id="3.30.830.10">
    <property type="entry name" value="Metalloenzyme, LuxS/M16 peptidase-like"/>
    <property type="match status" value="2"/>
</dbReference>
<dbReference type="Proteomes" id="UP001144297">
    <property type="component" value="Unassembled WGS sequence"/>
</dbReference>
<evidence type="ECO:0000256" key="1">
    <source>
        <dbReference type="ARBA" id="ARBA00001947"/>
    </source>
</evidence>
<proteinExistence type="inferred from homology"/>
<evidence type="ECO:0000313" key="7">
    <source>
        <dbReference type="Proteomes" id="UP001144297"/>
    </source>
</evidence>
<dbReference type="GO" id="GO:0046872">
    <property type="term" value="F:metal ion binding"/>
    <property type="evidence" value="ECO:0007669"/>
    <property type="project" value="InterPro"/>
</dbReference>
<dbReference type="GO" id="GO:0006508">
    <property type="term" value="P:proteolysis"/>
    <property type="evidence" value="ECO:0007669"/>
    <property type="project" value="InterPro"/>
</dbReference>